<sequence>MNKQTKISLGLLLGTFLVLCIATLFLPSQIPFHFDFEGKAGWYGSKYFILLFTPVPYLIYRQFSRKRK</sequence>
<dbReference type="Pfam" id="PF07853">
    <property type="entry name" value="DUF1648"/>
    <property type="match status" value="1"/>
</dbReference>
<evidence type="ECO:0000256" key="1">
    <source>
        <dbReference type="SAM" id="Phobius"/>
    </source>
</evidence>
<dbReference type="AlphaFoldDB" id="A0A919XXS0"/>
<keyword evidence="4" id="KW-1185">Reference proteome</keyword>
<feature type="transmembrane region" description="Helical" evidence="1">
    <location>
        <begin position="40"/>
        <end position="60"/>
    </location>
</feature>
<accession>A0A919XXS0</accession>
<comment type="caution">
    <text evidence="3">The sequence shown here is derived from an EMBL/GenBank/DDBJ whole genome shotgun (WGS) entry which is preliminary data.</text>
</comment>
<evidence type="ECO:0000313" key="3">
    <source>
        <dbReference type="EMBL" id="GIO38463.1"/>
    </source>
</evidence>
<gene>
    <name evidence="3" type="ORF">J41TS12_33240</name>
</gene>
<keyword evidence="1" id="KW-0472">Membrane</keyword>
<name>A0A919XXS0_9BACL</name>
<evidence type="ECO:0000259" key="2">
    <source>
        <dbReference type="Pfam" id="PF07853"/>
    </source>
</evidence>
<dbReference type="RefSeq" id="WP_212940599.1">
    <property type="nucleotide sequence ID" value="NZ_BORR01000012.1"/>
</dbReference>
<organism evidence="3 4">
    <name type="scientific">Paenibacillus antibioticophila</name>
    <dbReference type="NCBI Taxonomy" id="1274374"/>
    <lineage>
        <taxon>Bacteria</taxon>
        <taxon>Bacillati</taxon>
        <taxon>Bacillota</taxon>
        <taxon>Bacilli</taxon>
        <taxon>Bacillales</taxon>
        <taxon>Paenibacillaceae</taxon>
        <taxon>Paenibacillus</taxon>
    </lineage>
</organism>
<reference evidence="3 4" key="1">
    <citation type="submission" date="2021-03" db="EMBL/GenBank/DDBJ databases">
        <title>Antimicrobial resistance genes in bacteria isolated from Japanese honey, and their potential for conferring macrolide and lincosamide resistance in the American foulbrood pathogen Paenibacillus larvae.</title>
        <authorList>
            <person name="Okamoto M."/>
            <person name="Kumagai M."/>
            <person name="Kanamori H."/>
            <person name="Takamatsu D."/>
        </authorList>
    </citation>
    <scope>NUCLEOTIDE SEQUENCE [LARGE SCALE GENOMIC DNA]</scope>
    <source>
        <strain evidence="3 4">J41TS12</strain>
    </source>
</reference>
<dbReference type="InterPro" id="IPR012867">
    <property type="entry name" value="DUF1648"/>
</dbReference>
<evidence type="ECO:0000313" key="4">
    <source>
        <dbReference type="Proteomes" id="UP000681162"/>
    </source>
</evidence>
<feature type="domain" description="DUF1648" evidence="2">
    <location>
        <begin position="11"/>
        <end position="54"/>
    </location>
</feature>
<dbReference type="EMBL" id="BORR01000012">
    <property type="protein sequence ID" value="GIO38463.1"/>
    <property type="molecule type" value="Genomic_DNA"/>
</dbReference>
<protein>
    <recommendedName>
        <fullName evidence="2">DUF1648 domain-containing protein</fullName>
    </recommendedName>
</protein>
<feature type="transmembrane region" description="Helical" evidence="1">
    <location>
        <begin position="7"/>
        <end position="28"/>
    </location>
</feature>
<proteinExistence type="predicted"/>
<dbReference type="Proteomes" id="UP000681162">
    <property type="component" value="Unassembled WGS sequence"/>
</dbReference>
<keyword evidence="1" id="KW-1133">Transmembrane helix</keyword>
<keyword evidence="1" id="KW-0812">Transmembrane</keyword>